<sequence length="175" mass="18779">MGYPVPQMRPPTSTPNQPQRRLWLPVKNILGQAEGSQGSNREAEARGSVPELKDELQHVDSLALNGRLTNCLPQTGKVACIPHSWVRKLIKGGEKLIKKLALDTGVSETKASQMLSTVTPTLSQAYKAKLEGILGEAYAKANAELQQQQQASLETTAEGGEAAWPAKAVESAPTV</sequence>
<dbReference type="EMBL" id="BLLF01000252">
    <property type="protein sequence ID" value="GFH09663.1"/>
    <property type="molecule type" value="Genomic_DNA"/>
</dbReference>
<evidence type="ECO:0000313" key="2">
    <source>
        <dbReference type="EMBL" id="GFH09663.1"/>
    </source>
</evidence>
<evidence type="ECO:0000313" key="3">
    <source>
        <dbReference type="Proteomes" id="UP000485058"/>
    </source>
</evidence>
<organism evidence="2 3">
    <name type="scientific">Haematococcus lacustris</name>
    <name type="common">Green alga</name>
    <name type="synonym">Haematococcus pluvialis</name>
    <dbReference type="NCBI Taxonomy" id="44745"/>
    <lineage>
        <taxon>Eukaryota</taxon>
        <taxon>Viridiplantae</taxon>
        <taxon>Chlorophyta</taxon>
        <taxon>core chlorophytes</taxon>
        <taxon>Chlorophyceae</taxon>
        <taxon>CS clade</taxon>
        <taxon>Chlamydomonadales</taxon>
        <taxon>Haematococcaceae</taxon>
        <taxon>Haematococcus</taxon>
    </lineage>
</organism>
<feature type="region of interest" description="Disordered" evidence="1">
    <location>
        <begin position="153"/>
        <end position="175"/>
    </location>
</feature>
<dbReference type="AlphaFoldDB" id="A0A699YHV3"/>
<proteinExistence type="predicted"/>
<dbReference type="Proteomes" id="UP000485058">
    <property type="component" value="Unassembled WGS sequence"/>
</dbReference>
<evidence type="ECO:0000256" key="1">
    <source>
        <dbReference type="SAM" id="MobiDB-lite"/>
    </source>
</evidence>
<comment type="caution">
    <text evidence="2">The sequence shown here is derived from an EMBL/GenBank/DDBJ whole genome shotgun (WGS) entry which is preliminary data.</text>
</comment>
<feature type="region of interest" description="Disordered" evidence="1">
    <location>
        <begin position="1"/>
        <end position="22"/>
    </location>
</feature>
<gene>
    <name evidence="2" type="ORF">HaLaN_04845</name>
</gene>
<name>A0A699YHV3_HAELA</name>
<accession>A0A699YHV3</accession>
<keyword evidence="3" id="KW-1185">Reference proteome</keyword>
<reference evidence="2 3" key="1">
    <citation type="submission" date="2020-02" db="EMBL/GenBank/DDBJ databases">
        <title>Draft genome sequence of Haematococcus lacustris strain NIES-144.</title>
        <authorList>
            <person name="Morimoto D."/>
            <person name="Nakagawa S."/>
            <person name="Yoshida T."/>
            <person name="Sawayama S."/>
        </authorList>
    </citation>
    <scope>NUCLEOTIDE SEQUENCE [LARGE SCALE GENOMIC DNA]</scope>
    <source>
        <strain evidence="2 3">NIES-144</strain>
    </source>
</reference>
<protein>
    <submittedName>
        <fullName evidence="2">Uncharacterized protein</fullName>
    </submittedName>
</protein>